<dbReference type="PANTHER" id="PTHR10286">
    <property type="entry name" value="INORGANIC PYROPHOSPHATASE"/>
    <property type="match status" value="1"/>
</dbReference>
<dbReference type="PROSITE" id="PS00387">
    <property type="entry name" value="PPASE"/>
    <property type="match status" value="1"/>
</dbReference>
<dbReference type="EMBL" id="JADKGY010000025">
    <property type="protein sequence ID" value="MBK9983731.1"/>
    <property type="molecule type" value="Genomic_DNA"/>
</dbReference>
<evidence type="ECO:0000313" key="6">
    <source>
        <dbReference type="EMBL" id="MBK9983731.1"/>
    </source>
</evidence>
<dbReference type="GO" id="GO:0005737">
    <property type="term" value="C:cytoplasm"/>
    <property type="evidence" value="ECO:0007669"/>
    <property type="project" value="InterPro"/>
</dbReference>
<dbReference type="GO" id="GO:0004427">
    <property type="term" value="F:inorganic diphosphate phosphatase activity"/>
    <property type="evidence" value="ECO:0007669"/>
    <property type="project" value="UniProtKB-EC"/>
</dbReference>
<dbReference type="InterPro" id="IPR036649">
    <property type="entry name" value="Pyrophosphatase_sf"/>
</dbReference>
<dbReference type="NCBIfam" id="NF001886">
    <property type="entry name" value="PRK00642.1"/>
    <property type="match status" value="1"/>
</dbReference>
<keyword evidence="3" id="KW-0479">Metal-binding</keyword>
<evidence type="ECO:0000256" key="4">
    <source>
        <dbReference type="ARBA" id="ARBA00022801"/>
    </source>
</evidence>
<evidence type="ECO:0000256" key="2">
    <source>
        <dbReference type="ARBA" id="ARBA00012146"/>
    </source>
</evidence>
<evidence type="ECO:0000256" key="5">
    <source>
        <dbReference type="ARBA" id="ARBA00022842"/>
    </source>
</evidence>
<dbReference type="Gene3D" id="3.90.80.10">
    <property type="entry name" value="Inorganic pyrophosphatase"/>
    <property type="match status" value="1"/>
</dbReference>
<protein>
    <recommendedName>
        <fullName evidence="2">inorganic diphosphatase</fullName>
        <ecNumber evidence="2">3.6.1.1</ecNumber>
    </recommendedName>
</protein>
<evidence type="ECO:0000256" key="1">
    <source>
        <dbReference type="ARBA" id="ARBA00001946"/>
    </source>
</evidence>
<proteinExistence type="predicted"/>
<comment type="caution">
    <text evidence="6">The sequence shown here is derived from an EMBL/GenBank/DDBJ whole genome shotgun (WGS) entry which is preliminary data.</text>
</comment>
<dbReference type="GO" id="GO:0000287">
    <property type="term" value="F:magnesium ion binding"/>
    <property type="evidence" value="ECO:0007669"/>
    <property type="project" value="InterPro"/>
</dbReference>
<dbReference type="AlphaFoldDB" id="A0A9D7SWW2"/>
<name>A0A9D7SWW2_9BACT</name>
<dbReference type="CDD" id="cd00412">
    <property type="entry name" value="pyrophosphatase"/>
    <property type="match status" value="1"/>
</dbReference>
<reference evidence="6 7" key="1">
    <citation type="submission" date="2020-10" db="EMBL/GenBank/DDBJ databases">
        <title>Connecting structure to function with the recovery of over 1000 high-quality activated sludge metagenome-assembled genomes encoding full-length rRNA genes using long-read sequencing.</title>
        <authorList>
            <person name="Singleton C.M."/>
            <person name="Petriglieri F."/>
            <person name="Kristensen J.M."/>
            <person name="Kirkegaard R.H."/>
            <person name="Michaelsen T.Y."/>
            <person name="Andersen M.H."/>
            <person name="Karst S.M."/>
            <person name="Dueholm M.S."/>
            <person name="Nielsen P.H."/>
            <person name="Albertsen M."/>
        </authorList>
    </citation>
    <scope>NUCLEOTIDE SEQUENCE [LARGE SCALE GENOMIC DNA]</scope>
    <source>
        <strain evidence="6">Ribe_18-Q3-R11-54_MAXAC.273</strain>
    </source>
</reference>
<keyword evidence="5" id="KW-0460">Magnesium</keyword>
<dbReference type="InterPro" id="IPR008162">
    <property type="entry name" value="Pyrophosphatase"/>
</dbReference>
<keyword evidence="4 6" id="KW-0378">Hydrolase</keyword>
<evidence type="ECO:0000313" key="7">
    <source>
        <dbReference type="Proteomes" id="UP000808337"/>
    </source>
</evidence>
<accession>A0A9D7SWW2</accession>
<organism evidence="6 7">
    <name type="scientific">Candidatus Opimibacter skivensis</name>
    <dbReference type="NCBI Taxonomy" id="2982028"/>
    <lineage>
        <taxon>Bacteria</taxon>
        <taxon>Pseudomonadati</taxon>
        <taxon>Bacteroidota</taxon>
        <taxon>Saprospiria</taxon>
        <taxon>Saprospirales</taxon>
        <taxon>Saprospiraceae</taxon>
        <taxon>Candidatus Opimibacter</taxon>
    </lineage>
</organism>
<dbReference type="SUPFAM" id="SSF50324">
    <property type="entry name" value="Inorganic pyrophosphatase"/>
    <property type="match status" value="1"/>
</dbReference>
<dbReference type="EC" id="3.6.1.1" evidence="2"/>
<sequence>MTNPYKSHPWHGVPIGDLAPAVVTAFIEITPSDTVKYEIDKASGILKVDRPQLFSNVVPALYGFIPQTYCKDEIAKLCMDQTGMTGIEGDGDPLDILVLTEHRIVRGDILVQAIPIGGLKMIDDHQADDKIIAVLQKDAMYAHIEDIFQLPDAILQRLKHYFLTYKLNPGKMQPVEIPNIYGKEEAMKVIEASRKDYNHYFGQS</sequence>
<gene>
    <name evidence="6" type="ORF">IPP15_15405</name>
</gene>
<dbReference type="GO" id="GO:0006796">
    <property type="term" value="P:phosphate-containing compound metabolic process"/>
    <property type="evidence" value="ECO:0007669"/>
    <property type="project" value="InterPro"/>
</dbReference>
<comment type="cofactor">
    <cofactor evidence="1">
        <name>Mg(2+)</name>
        <dbReference type="ChEBI" id="CHEBI:18420"/>
    </cofactor>
</comment>
<dbReference type="Pfam" id="PF00719">
    <property type="entry name" value="Pyrophosphatase"/>
    <property type="match status" value="1"/>
</dbReference>
<evidence type="ECO:0000256" key="3">
    <source>
        <dbReference type="ARBA" id="ARBA00022723"/>
    </source>
</evidence>
<dbReference type="Proteomes" id="UP000808337">
    <property type="component" value="Unassembled WGS sequence"/>
</dbReference>